<evidence type="ECO:0008006" key="6">
    <source>
        <dbReference type="Google" id="ProtNLM"/>
    </source>
</evidence>
<feature type="region of interest" description="Disordered" evidence="1">
    <location>
        <begin position="1218"/>
        <end position="1247"/>
    </location>
</feature>
<feature type="compositionally biased region" description="Polar residues" evidence="1">
    <location>
        <begin position="173"/>
        <end position="182"/>
    </location>
</feature>
<dbReference type="EMBL" id="CAWYQH010000024">
    <property type="protein sequence ID" value="CAK8675946.1"/>
    <property type="molecule type" value="Genomic_DNA"/>
</dbReference>
<keyword evidence="2" id="KW-0812">Transmembrane</keyword>
<sequence>MLLFKIVALALVSLSTNATQATAEESGIPSCFQCKEKSAKDCFPKENKGQSKYVKICRKDQSDYCFMTYVNILPKVGLEVLGVKKQTVFIQGCENMEYEIVVNQSTFKINFSCGEEYNKKRRKKSIDYYQNQGKVIFNYCCKFSWCNGASDLNPSFMKKNPRLLQTYGAFESPRSQTRNSDFSGSGGSEMNSGESLEINNVFIPVSKTYPTPDYKKLSAGDEISGETIIHEITLPGFSLATSTPVQPKVSDVGTYVKQTVEQGGNMELYKHLTPMITTKRAETLVPTVSSSTKTENGTSTNMIKQKIFRSIFSSSSSTLYNFRISEAHSLSSKFDDGESGSGSVNNNFPTTSNFVQHETSVANKVLGMDVTTESIFDASGSEHSTLYSDRAKGFYASTSVFYKEATNIAFSTTSPNKMHVFTESVLSNITSSLTTKFLFMNKTTESSSPTVRPSTFFGLPTQVLSTSSDTLKDNSTPLLNETKSSSTTMIATQPFPSKIENVSEKEEVTTSTASLKDQTFILDDGPNLTTVHAANNENWNSLSTRLPKSTFPTRHLRVLDKSTDMTTFTANNNNSMEKFNSTFTSASAITKFDVNIRKNERSTSGMKFLAGTDSSTNELMMTSTHTSASKTFADDNASVTSLTAVSSNQLNVLISGSQTSTTIATSTLIKPLSNPSAVQQSDMETTPESFTFRSMAIYKTTIFESSFENNNLLEILLLIELHINFTSSKFIDQLERNLASAYVQIWKVSKETMRSQRGKRSNRNLLQTNRKFKVKVFRAKRISPYSVEFIFALLENGHTLPKEKVEKDFRNLSPRLLSDTIYFPVLSSITAVSNVSSYKLERYKDVVIILGVFAAILFLVAACTIAYNRKSLSCAKGKIRGVEPDTGTASSSDSLQAFYGSEAQVNNTEKRHSSRQDTTFILKQSQVHKQLCKDSIDNLTVTYRLDSVAVQTEIDIRAEKSCKKLVTLQVSRRVQTDTATQLKILKKLSTTTTSTQTQPDIQKCNNAKKDADKEWNDLLQKLTAQQLQSKDLSEKKKTSHQDYAANEDVEKNPLFYLPSLPSQKLPLVMQPVLDEGLSTACKYYCLSFCCILITQFFVSFGVSPAFPGLTPSTGWMYPALTENVVTEPKTTEVCENIQKVLHECSKEERRQNKKRMRKMMKNNLKLNQKKLSTSKDTHLTSKAEDITQPLTVGSLVSISKKQEDKSSSSLDVVLVESKNDTRKEKRKRKRKPTATLKSKLENKDKLRQSVQCAQQKLDLLMNIKHNEILSPAYIKYQAGNRLRWKPKTFPAAKETNHKIYNAQVKRDNWVCEGDGFASISDTPLAHSPPRLFSRKIAFKNAAETTEGMYETVRLVGVRPATTEEKKSRLMQEILEAPNTVSS</sequence>
<evidence type="ECO:0000313" key="4">
    <source>
        <dbReference type="EMBL" id="CAK8675946.1"/>
    </source>
</evidence>
<evidence type="ECO:0000256" key="1">
    <source>
        <dbReference type="SAM" id="MobiDB-lite"/>
    </source>
</evidence>
<evidence type="ECO:0000256" key="2">
    <source>
        <dbReference type="SAM" id="Phobius"/>
    </source>
</evidence>
<reference evidence="4 5" key="1">
    <citation type="submission" date="2024-02" db="EMBL/GenBank/DDBJ databases">
        <authorList>
            <person name="Daric V."/>
            <person name="Darras S."/>
        </authorList>
    </citation>
    <scope>NUCLEOTIDE SEQUENCE [LARGE SCALE GENOMIC DNA]</scope>
</reference>
<feature type="compositionally biased region" description="Basic and acidic residues" evidence="1">
    <location>
        <begin position="1238"/>
        <end position="1247"/>
    </location>
</feature>
<keyword evidence="3" id="KW-0732">Signal</keyword>
<feature type="transmembrane region" description="Helical" evidence="2">
    <location>
        <begin position="847"/>
        <end position="867"/>
    </location>
</feature>
<name>A0ABP0F964_CLALP</name>
<keyword evidence="5" id="KW-1185">Reference proteome</keyword>
<organism evidence="4 5">
    <name type="scientific">Clavelina lepadiformis</name>
    <name type="common">Light-bulb sea squirt</name>
    <name type="synonym">Ascidia lepadiformis</name>
    <dbReference type="NCBI Taxonomy" id="159417"/>
    <lineage>
        <taxon>Eukaryota</taxon>
        <taxon>Metazoa</taxon>
        <taxon>Chordata</taxon>
        <taxon>Tunicata</taxon>
        <taxon>Ascidiacea</taxon>
        <taxon>Aplousobranchia</taxon>
        <taxon>Clavelinidae</taxon>
        <taxon>Clavelina</taxon>
    </lineage>
</organism>
<evidence type="ECO:0000256" key="3">
    <source>
        <dbReference type="SAM" id="SignalP"/>
    </source>
</evidence>
<proteinExistence type="predicted"/>
<comment type="caution">
    <text evidence="4">The sequence shown here is derived from an EMBL/GenBank/DDBJ whole genome shotgun (WGS) entry which is preliminary data.</text>
</comment>
<feature type="region of interest" description="Disordered" evidence="1">
    <location>
        <begin position="169"/>
        <end position="193"/>
    </location>
</feature>
<feature type="signal peptide" evidence="3">
    <location>
        <begin position="1"/>
        <end position="23"/>
    </location>
</feature>
<feature type="chain" id="PRO_5045863077" description="CUB domain-containing protein" evidence="3">
    <location>
        <begin position="24"/>
        <end position="1382"/>
    </location>
</feature>
<accession>A0ABP0F964</accession>
<protein>
    <recommendedName>
        <fullName evidence="6">CUB domain-containing protein</fullName>
    </recommendedName>
</protein>
<keyword evidence="2" id="KW-0472">Membrane</keyword>
<dbReference type="Proteomes" id="UP001642483">
    <property type="component" value="Unassembled WGS sequence"/>
</dbReference>
<keyword evidence="2" id="KW-1133">Transmembrane helix</keyword>
<evidence type="ECO:0000313" key="5">
    <source>
        <dbReference type="Proteomes" id="UP001642483"/>
    </source>
</evidence>
<gene>
    <name evidence="4" type="ORF">CVLEPA_LOCUS5464</name>
</gene>